<dbReference type="EMBL" id="CM044701">
    <property type="protein sequence ID" value="KAI5680863.1"/>
    <property type="molecule type" value="Genomic_DNA"/>
</dbReference>
<evidence type="ECO:0000313" key="1">
    <source>
        <dbReference type="EMBL" id="KAI5680863.1"/>
    </source>
</evidence>
<sequence length="342" mass="35051">MATKLDIFLFVALLGAAFRFHGSAAQRTHAVGDASGWIVPPGGSVAYTSWASAQTFTVGDFLIFNFTTGRHDVAEVNQAAFDACNITSPISISTEGPANITLRTAGAHFYICTFGRHCGLGQKLAINVSAAPSSGATPPVATPQPGPSPAPVSAPTPSPVAMPTPVPSPSRNPQTYVVGDSLGWTVPPAGPLAYQTWANNKNFMVGDILVFNFANGAHNVAELSSKTAYDSCNTTATSSTPITGSPARITITRPGEHFFTCTVPRHCSLGQKLAINVTGTRTGATPPSTVGSPRPASGPSSTTTPVPSPPGVSAPPPPNSAPSFAGIALPITLLSIALAFLY</sequence>
<comment type="caution">
    <text evidence="1">The sequence shown here is derived from an EMBL/GenBank/DDBJ whole genome shotgun (WGS) entry which is preliminary data.</text>
</comment>
<proteinExistence type="predicted"/>
<gene>
    <name evidence="1" type="ORF">M9H77_02090</name>
</gene>
<reference evidence="2" key="1">
    <citation type="journal article" date="2023" name="Nat. Plants">
        <title>Single-cell RNA sequencing provides a high-resolution roadmap for understanding the multicellular compartmentation of specialized metabolism.</title>
        <authorList>
            <person name="Sun S."/>
            <person name="Shen X."/>
            <person name="Li Y."/>
            <person name="Li Y."/>
            <person name="Wang S."/>
            <person name="Li R."/>
            <person name="Zhang H."/>
            <person name="Shen G."/>
            <person name="Guo B."/>
            <person name="Wei J."/>
            <person name="Xu J."/>
            <person name="St-Pierre B."/>
            <person name="Chen S."/>
            <person name="Sun C."/>
        </authorList>
    </citation>
    <scope>NUCLEOTIDE SEQUENCE [LARGE SCALE GENOMIC DNA]</scope>
</reference>
<accession>A0ACC0C7X0</accession>
<organism evidence="1 2">
    <name type="scientific">Catharanthus roseus</name>
    <name type="common">Madagascar periwinkle</name>
    <name type="synonym">Vinca rosea</name>
    <dbReference type="NCBI Taxonomy" id="4058"/>
    <lineage>
        <taxon>Eukaryota</taxon>
        <taxon>Viridiplantae</taxon>
        <taxon>Streptophyta</taxon>
        <taxon>Embryophyta</taxon>
        <taxon>Tracheophyta</taxon>
        <taxon>Spermatophyta</taxon>
        <taxon>Magnoliopsida</taxon>
        <taxon>eudicotyledons</taxon>
        <taxon>Gunneridae</taxon>
        <taxon>Pentapetalae</taxon>
        <taxon>asterids</taxon>
        <taxon>lamiids</taxon>
        <taxon>Gentianales</taxon>
        <taxon>Apocynaceae</taxon>
        <taxon>Rauvolfioideae</taxon>
        <taxon>Vinceae</taxon>
        <taxon>Catharanthinae</taxon>
        <taxon>Catharanthus</taxon>
    </lineage>
</organism>
<evidence type="ECO:0000313" key="2">
    <source>
        <dbReference type="Proteomes" id="UP001060085"/>
    </source>
</evidence>
<name>A0ACC0C7X0_CATRO</name>
<protein>
    <submittedName>
        <fullName evidence="1">Uncharacterized protein</fullName>
    </submittedName>
</protein>
<keyword evidence="2" id="KW-1185">Reference proteome</keyword>
<dbReference type="Proteomes" id="UP001060085">
    <property type="component" value="Linkage Group LG01"/>
</dbReference>